<dbReference type="EMBL" id="GG663747">
    <property type="protein sequence ID" value="EEH52706.1"/>
    <property type="molecule type" value="Genomic_DNA"/>
</dbReference>
<feature type="compositionally biased region" description="Basic and acidic residues" evidence="1">
    <location>
        <begin position="42"/>
        <end position="51"/>
    </location>
</feature>
<dbReference type="RefSeq" id="XP_003062767.1">
    <property type="nucleotide sequence ID" value="XM_003062721.1"/>
</dbReference>
<evidence type="ECO:0000313" key="2">
    <source>
        <dbReference type="EMBL" id="EEH52706.1"/>
    </source>
</evidence>
<reference evidence="2 3" key="1">
    <citation type="journal article" date="2009" name="Science">
        <title>Green evolution and dynamic adaptations revealed by genomes of the marine picoeukaryotes Micromonas.</title>
        <authorList>
            <person name="Worden A.Z."/>
            <person name="Lee J.H."/>
            <person name="Mock T."/>
            <person name="Rouze P."/>
            <person name="Simmons M.P."/>
            <person name="Aerts A.L."/>
            <person name="Allen A.E."/>
            <person name="Cuvelier M.L."/>
            <person name="Derelle E."/>
            <person name="Everett M.V."/>
            <person name="Foulon E."/>
            <person name="Grimwood J."/>
            <person name="Gundlach H."/>
            <person name="Henrissat B."/>
            <person name="Napoli C."/>
            <person name="McDonald S.M."/>
            <person name="Parker M.S."/>
            <person name="Rombauts S."/>
            <person name="Salamov A."/>
            <person name="Von Dassow P."/>
            <person name="Badger J.H."/>
            <person name="Coutinho P.M."/>
            <person name="Demir E."/>
            <person name="Dubchak I."/>
            <person name="Gentemann C."/>
            <person name="Eikrem W."/>
            <person name="Gready J.E."/>
            <person name="John U."/>
            <person name="Lanier W."/>
            <person name="Lindquist E.A."/>
            <person name="Lucas S."/>
            <person name="Mayer K.F."/>
            <person name="Moreau H."/>
            <person name="Not F."/>
            <person name="Otillar R."/>
            <person name="Panaud O."/>
            <person name="Pangilinan J."/>
            <person name="Paulsen I."/>
            <person name="Piegu B."/>
            <person name="Poliakov A."/>
            <person name="Robbens S."/>
            <person name="Schmutz J."/>
            <person name="Toulza E."/>
            <person name="Wyss T."/>
            <person name="Zelensky A."/>
            <person name="Zhou K."/>
            <person name="Armbrust E.V."/>
            <person name="Bhattacharya D."/>
            <person name="Goodenough U.W."/>
            <person name="Van de Peer Y."/>
            <person name="Grigoriev I.V."/>
        </authorList>
    </citation>
    <scope>NUCLEOTIDE SEQUENCE [LARGE SCALE GENOMIC DNA]</scope>
    <source>
        <strain evidence="2 3">CCMP1545</strain>
    </source>
</reference>
<dbReference type="GeneID" id="9688207"/>
<gene>
    <name evidence="2" type="ORF">MICPUCDRAFT_52509</name>
</gene>
<feature type="region of interest" description="Disordered" evidence="1">
    <location>
        <begin position="1"/>
        <end position="20"/>
    </location>
</feature>
<dbReference type="OMA" id="KFFTGPP"/>
<sequence length="782" mass="84178">MPAVAMTTTTSSLTPSTRAFRSVGRNRRVVVIHAAASGSKNDPPRSSEKRAGAGSGSSSPAIDRRRRVRHSMRVTRLRDLIEISPDLWAPAEEVEVAEDAALGDGLAQAVVFKEMLLASMHFRLYSQRDLGNGRYAVRFLMGSPRMEGLDDVQRVTSAVCDTCGPLCDEGLMSLVPDSECGMSVAEIQFPLPFLETPDEDAVLSRAATPAELRVERLDAVVRGLESQIIDESVVCLMEKGSDDRSTFFGKARLNKYFTGMHAREADLLHRGTCTSSSPTPGALEASREMLTRMWDGEEHADVELVDEVRARVEKLFCGGAGRMILHPSGTDAETMPLLQAVLESRALARESSDETSRPEAFRGEHATRGNVVSLVACAGEVGSGTTEASMGRFFSRSCPLGGNRVEMGQELPALHDLAEMRAVELVARGADDPTGAARDDYDAFVIDEARKALAADPCAVVVLHTVAGSKTGLRLPSPDVASLLRAEYGDRVVSVLDACQMRHNPTLVPRWLADPVAGGPVLMTSSKFFGGPSFGSGVFFPHASIERMNELLEAEPPATVAAMAEACASYLTHHDIGDVLPKLHDAMPPGFCNVGVLLRWAAGLHEMETLEAATAMHGGMENTEATVRSWVTATRSLATEFEPHLEYVPAVDYGGDWQLGGVNTIVSVRIRNSGGGSDSGSEYMSTAKLKKVYALMTADISEFLAPESTMAERRVASQRCLTGQPVDIPGGSVLRTVLGAAQLKDLVTGKQDLPTMLEDDRVLFAKLALIARQYDHLLSHSL</sequence>
<organism evidence="3">
    <name type="scientific">Micromonas pusilla (strain CCMP1545)</name>
    <name type="common">Picoplanktonic green alga</name>
    <dbReference type="NCBI Taxonomy" id="564608"/>
    <lineage>
        <taxon>Eukaryota</taxon>
        <taxon>Viridiplantae</taxon>
        <taxon>Chlorophyta</taxon>
        <taxon>Mamiellophyceae</taxon>
        <taxon>Mamiellales</taxon>
        <taxon>Mamiellaceae</taxon>
        <taxon>Micromonas</taxon>
    </lineage>
</organism>
<evidence type="ECO:0000313" key="3">
    <source>
        <dbReference type="Proteomes" id="UP000001876"/>
    </source>
</evidence>
<dbReference type="AlphaFoldDB" id="C1N4D0"/>
<dbReference type="eggNOG" id="ENOG502RYCV">
    <property type="taxonomic scope" value="Eukaryota"/>
</dbReference>
<feature type="region of interest" description="Disordered" evidence="1">
    <location>
        <begin position="34"/>
        <end position="67"/>
    </location>
</feature>
<dbReference type="InterPro" id="IPR015424">
    <property type="entry name" value="PyrdxlP-dep_Trfase"/>
</dbReference>
<protein>
    <submittedName>
        <fullName evidence="2">Predicted protein</fullName>
    </submittedName>
</protein>
<keyword evidence="3" id="KW-1185">Reference proteome</keyword>
<feature type="compositionally biased region" description="Low complexity" evidence="1">
    <location>
        <begin position="7"/>
        <end position="17"/>
    </location>
</feature>
<evidence type="ECO:0000256" key="1">
    <source>
        <dbReference type="SAM" id="MobiDB-lite"/>
    </source>
</evidence>
<dbReference type="OrthoDB" id="5034579at2759"/>
<dbReference type="KEGG" id="mpp:MICPUCDRAFT_52509"/>
<name>C1N4D0_MICPC</name>
<accession>C1N4D0</accession>
<proteinExistence type="predicted"/>
<dbReference type="Proteomes" id="UP000001876">
    <property type="component" value="Unassembled WGS sequence"/>
</dbReference>
<dbReference type="SUPFAM" id="SSF53383">
    <property type="entry name" value="PLP-dependent transferases"/>
    <property type="match status" value="1"/>
</dbReference>